<organism evidence="3 4">
    <name type="scientific">Durusdinium trenchii</name>
    <dbReference type="NCBI Taxonomy" id="1381693"/>
    <lineage>
        <taxon>Eukaryota</taxon>
        <taxon>Sar</taxon>
        <taxon>Alveolata</taxon>
        <taxon>Dinophyceae</taxon>
        <taxon>Suessiales</taxon>
        <taxon>Symbiodiniaceae</taxon>
        <taxon>Durusdinium</taxon>
    </lineage>
</organism>
<protein>
    <recommendedName>
        <fullName evidence="2">Potassium channel domain-containing protein</fullName>
    </recommendedName>
</protein>
<feature type="transmembrane region" description="Helical" evidence="1">
    <location>
        <begin position="58"/>
        <end position="77"/>
    </location>
</feature>
<dbReference type="PANTHER" id="PTHR10217">
    <property type="entry name" value="VOLTAGE AND LIGAND GATED POTASSIUM CHANNEL"/>
    <property type="match status" value="1"/>
</dbReference>
<keyword evidence="1" id="KW-0812">Transmembrane</keyword>
<dbReference type="EMBL" id="CAXAMM010037491">
    <property type="protein sequence ID" value="CAK9077214.1"/>
    <property type="molecule type" value="Genomic_DNA"/>
</dbReference>
<feature type="transmembrane region" description="Helical" evidence="1">
    <location>
        <begin position="89"/>
        <end position="107"/>
    </location>
</feature>
<keyword evidence="1" id="KW-0472">Membrane</keyword>
<dbReference type="SUPFAM" id="SSF81324">
    <property type="entry name" value="Voltage-gated potassium channels"/>
    <property type="match status" value="1"/>
</dbReference>
<dbReference type="Gene3D" id="1.10.287.70">
    <property type="match status" value="1"/>
</dbReference>
<dbReference type="Pfam" id="PF07885">
    <property type="entry name" value="Ion_trans_2"/>
    <property type="match status" value="1"/>
</dbReference>
<feature type="transmembrane region" description="Helical" evidence="1">
    <location>
        <begin position="9"/>
        <end position="30"/>
    </location>
</feature>
<keyword evidence="3" id="KW-0406">Ion transport</keyword>
<feature type="non-terminal residue" evidence="3">
    <location>
        <position position="315"/>
    </location>
</feature>
<evidence type="ECO:0000256" key="1">
    <source>
        <dbReference type="SAM" id="Phobius"/>
    </source>
</evidence>
<reference evidence="3 4" key="1">
    <citation type="submission" date="2024-02" db="EMBL/GenBank/DDBJ databases">
        <authorList>
            <person name="Chen Y."/>
            <person name="Shah S."/>
            <person name="Dougan E. K."/>
            <person name="Thang M."/>
            <person name="Chan C."/>
        </authorList>
    </citation>
    <scope>NUCLEOTIDE SEQUENCE [LARGE SCALE GENOMIC DNA]</scope>
</reference>
<accession>A0ABP0PQS4</accession>
<keyword evidence="3" id="KW-0407">Ion channel</keyword>
<evidence type="ECO:0000313" key="4">
    <source>
        <dbReference type="Proteomes" id="UP001642464"/>
    </source>
</evidence>
<comment type="caution">
    <text evidence="3">The sequence shown here is derived from an EMBL/GenBank/DDBJ whole genome shotgun (WGS) entry which is preliminary data.</text>
</comment>
<dbReference type="Gene3D" id="1.10.287.630">
    <property type="entry name" value="Helix hairpin bin"/>
    <property type="match status" value="1"/>
</dbReference>
<name>A0ABP0PQS4_9DINO</name>
<gene>
    <name evidence="3" type="ORF">SCF082_LOCUS37079</name>
</gene>
<evidence type="ECO:0000313" key="3">
    <source>
        <dbReference type="EMBL" id="CAK9077214.1"/>
    </source>
</evidence>
<evidence type="ECO:0000259" key="2">
    <source>
        <dbReference type="Pfam" id="PF07885"/>
    </source>
</evidence>
<keyword evidence="4" id="KW-1185">Reference proteome</keyword>
<dbReference type="PANTHER" id="PTHR10217:SF435">
    <property type="entry name" value="POTASSIUM VOLTAGE-GATED CHANNEL PROTEIN EAG"/>
    <property type="match status" value="1"/>
</dbReference>
<dbReference type="Proteomes" id="UP001642464">
    <property type="component" value="Unassembled WGS sequence"/>
</dbReference>
<feature type="domain" description="Potassium channel" evidence="2">
    <location>
        <begin position="61"/>
        <end position="109"/>
    </location>
</feature>
<sequence length="315" mass="36222">MAIPYQQIALIRFLLVLGLVCHWLASLWALTLQLADDESPKWIENIKENDRVDELPTYQIYLAAFYFCSYTMTSVGYGDVGPKNVMERTVCTMMILTAGLCWAYVLGEVCGIVTEMTFDSQRFRKRMHQLNCMMQHQDLPKALRLRLRSFFLQNRYQAFYLTQQELLKEMSPQLQSEVCTALHLPWIQKVSFLQQFMALIRAQESKGVHTGPYHACIADISRELKSVAYAQQESFENVQVALVPGLVALDNRIGHDGTVWGEDFVLSDLSLIRPVDAFALTYVEVMCLSRDGLLTVVERRKRTCPLLGRLVRRYC</sequence>
<proteinExistence type="predicted"/>
<keyword evidence="3" id="KW-0813">Transport</keyword>
<dbReference type="InterPro" id="IPR013099">
    <property type="entry name" value="K_chnl_dom"/>
</dbReference>
<dbReference type="InterPro" id="IPR050818">
    <property type="entry name" value="KCNH_animal-type"/>
</dbReference>
<dbReference type="GO" id="GO:0034220">
    <property type="term" value="P:monoatomic ion transmembrane transport"/>
    <property type="evidence" value="ECO:0007669"/>
    <property type="project" value="UniProtKB-KW"/>
</dbReference>
<keyword evidence="1" id="KW-1133">Transmembrane helix</keyword>